<feature type="transmembrane region" description="Helical" evidence="6">
    <location>
        <begin position="6"/>
        <end position="29"/>
    </location>
</feature>
<evidence type="ECO:0000256" key="6">
    <source>
        <dbReference type="SAM" id="Phobius"/>
    </source>
</evidence>
<evidence type="ECO:0000256" key="2">
    <source>
        <dbReference type="ARBA" id="ARBA00008096"/>
    </source>
</evidence>
<dbReference type="GO" id="GO:0030134">
    <property type="term" value="C:COPII-coated ER to Golgi transport vesicle"/>
    <property type="evidence" value="ECO:0007669"/>
    <property type="project" value="EnsemblFungi"/>
</dbReference>
<dbReference type="GO" id="GO:0045053">
    <property type="term" value="P:protein retention in Golgi apparatus"/>
    <property type="evidence" value="ECO:0007669"/>
    <property type="project" value="EnsemblFungi"/>
</dbReference>
<dbReference type="OMA" id="TMGTEPV"/>
<evidence type="ECO:0000256" key="3">
    <source>
        <dbReference type="ARBA" id="ARBA00022692"/>
    </source>
</evidence>
<evidence type="ECO:0000256" key="1">
    <source>
        <dbReference type="ARBA" id="ARBA00004141"/>
    </source>
</evidence>
<protein>
    <recommendedName>
        <fullName evidence="9">Protein SVP26</fullName>
    </recommendedName>
</protein>
<dbReference type="GO" id="GO:0005789">
    <property type="term" value="C:endoplasmic reticulum membrane"/>
    <property type="evidence" value="ECO:0007669"/>
    <property type="project" value="EnsemblFungi"/>
</dbReference>
<reference evidence="7 8" key="1">
    <citation type="journal article" date="2011" name="Proc. Natl. Acad. Sci. U.S.A.">
        <title>Evolutionary erosion of yeast sex chromosomes by mating-type switching accidents.</title>
        <authorList>
            <person name="Gordon J.L."/>
            <person name="Armisen D."/>
            <person name="Proux-Wera E."/>
            <person name="Oheigeartaigh S.S."/>
            <person name="Byrne K.P."/>
            <person name="Wolfe K.H."/>
        </authorList>
    </citation>
    <scope>NUCLEOTIDE SEQUENCE [LARGE SCALE GENOMIC DNA]</scope>
    <source>
        <strain evidence="8">ATCC 24235 / CBS 4417 / NBRC 1672 / NRRL Y-8282 / UCD 70-5</strain>
    </source>
</reference>
<dbReference type="PANTHER" id="PTHR13144">
    <property type="entry name" value="TEX261 PROTEIN"/>
    <property type="match status" value="1"/>
</dbReference>
<comment type="similarity">
    <text evidence="2">Belongs to the SVP26 family.</text>
</comment>
<dbReference type="RefSeq" id="XP_003684042.1">
    <property type="nucleotide sequence ID" value="XM_003683994.1"/>
</dbReference>
<accession>G8BNY0</accession>
<evidence type="ECO:0000256" key="5">
    <source>
        <dbReference type="ARBA" id="ARBA00023136"/>
    </source>
</evidence>
<dbReference type="eggNOG" id="KOG4136">
    <property type="taxonomic scope" value="Eukaryota"/>
</dbReference>
<dbReference type="AlphaFoldDB" id="G8BNY0"/>
<feature type="transmembrane region" description="Helical" evidence="6">
    <location>
        <begin position="135"/>
        <end position="157"/>
    </location>
</feature>
<dbReference type="HOGENOM" id="CLU_058268_0_0_1"/>
<gene>
    <name evidence="7" type="primary">TPHA0A05340</name>
    <name evidence="7" type="ordered locus">TPHA_0A05340</name>
</gene>
<dbReference type="KEGG" id="tpf:TPHA_0A05340"/>
<keyword evidence="5 6" id="KW-0472">Membrane</keyword>
<dbReference type="EMBL" id="HE612856">
    <property type="protein sequence ID" value="CCE61608.1"/>
    <property type="molecule type" value="Genomic_DNA"/>
</dbReference>
<feature type="transmembrane region" description="Helical" evidence="6">
    <location>
        <begin position="49"/>
        <end position="79"/>
    </location>
</feature>
<evidence type="ECO:0000313" key="7">
    <source>
        <dbReference type="EMBL" id="CCE61608.1"/>
    </source>
</evidence>
<dbReference type="Proteomes" id="UP000005666">
    <property type="component" value="Chromosome 1"/>
</dbReference>
<keyword evidence="3 6" id="KW-0812">Transmembrane</keyword>
<sequence>MLLEVVSYAGTCLGFVFLTLAIASALYYISEIVEEHTEPTRRVLTRTIYGLIVLFVLLIIFDSFPIKLTLFAIVSHIIYYQNLKTFPFISLSSPAFLASCACVVINHYLWFKYFNDTAVPPQFRYDPNYIPKRRATFAEVSSFFGICVWFIPFALFVSLSASDYVLPTAGKADTSAFAKKHDSEGHTGVAGEPRLRGKAVGLARVVINSIRGYIAMCLNIFGFKTETNHHRLAV</sequence>
<feature type="transmembrane region" description="Helical" evidence="6">
    <location>
        <begin position="91"/>
        <end position="114"/>
    </location>
</feature>
<dbReference type="GO" id="GO:0090110">
    <property type="term" value="P:COPII-coated vesicle cargo loading"/>
    <property type="evidence" value="ECO:0007669"/>
    <property type="project" value="EnsemblFungi"/>
</dbReference>
<evidence type="ECO:0000256" key="4">
    <source>
        <dbReference type="ARBA" id="ARBA00022989"/>
    </source>
</evidence>
<keyword evidence="4 6" id="KW-1133">Transmembrane helix</keyword>
<dbReference type="OrthoDB" id="28257at2759"/>
<dbReference type="STRING" id="1071381.G8BNY0"/>
<comment type="subcellular location">
    <subcellularLocation>
        <location evidence="1">Membrane</location>
        <topology evidence="1">Multi-pass membrane protein</topology>
    </subcellularLocation>
</comment>
<dbReference type="PANTHER" id="PTHR13144:SF0">
    <property type="entry name" value="PROTEIN TEX261"/>
    <property type="match status" value="1"/>
</dbReference>
<dbReference type="Pfam" id="PF04148">
    <property type="entry name" value="Erv26"/>
    <property type="match status" value="1"/>
</dbReference>
<keyword evidence="8" id="KW-1185">Reference proteome</keyword>
<dbReference type="GO" id="GO:0031505">
    <property type="term" value="P:fungal-type cell wall organization"/>
    <property type="evidence" value="ECO:0007669"/>
    <property type="project" value="EnsemblFungi"/>
</dbReference>
<organism evidence="7 8">
    <name type="scientific">Tetrapisispora phaffii (strain ATCC 24235 / CBS 4417 / NBRC 1672 / NRRL Y-8282 / UCD 70-5)</name>
    <name type="common">Yeast</name>
    <name type="synonym">Fabospora phaffii</name>
    <dbReference type="NCBI Taxonomy" id="1071381"/>
    <lineage>
        <taxon>Eukaryota</taxon>
        <taxon>Fungi</taxon>
        <taxon>Dikarya</taxon>
        <taxon>Ascomycota</taxon>
        <taxon>Saccharomycotina</taxon>
        <taxon>Saccharomycetes</taxon>
        <taxon>Saccharomycetales</taxon>
        <taxon>Saccharomycetaceae</taxon>
        <taxon>Tetrapisispora</taxon>
    </lineage>
</organism>
<name>G8BNY0_TETPH</name>
<evidence type="ECO:0000313" key="8">
    <source>
        <dbReference type="Proteomes" id="UP000005666"/>
    </source>
</evidence>
<dbReference type="GeneID" id="11532187"/>
<dbReference type="InterPro" id="IPR007277">
    <property type="entry name" value="Svp26/Tex261"/>
</dbReference>
<dbReference type="GO" id="GO:0000139">
    <property type="term" value="C:Golgi membrane"/>
    <property type="evidence" value="ECO:0007669"/>
    <property type="project" value="EnsemblFungi"/>
</dbReference>
<evidence type="ECO:0008006" key="9">
    <source>
        <dbReference type="Google" id="ProtNLM"/>
    </source>
</evidence>
<dbReference type="GO" id="GO:0097020">
    <property type="term" value="F:COPII receptor activity"/>
    <property type="evidence" value="ECO:0007669"/>
    <property type="project" value="EnsemblFungi"/>
</dbReference>
<proteinExistence type="inferred from homology"/>